<keyword evidence="6 11" id="KW-0067">ATP-binding</keyword>
<evidence type="ECO:0000313" key="14">
    <source>
        <dbReference type="Proteomes" id="UP000550729"/>
    </source>
</evidence>
<proteinExistence type="inferred from homology"/>
<dbReference type="InterPro" id="IPR003789">
    <property type="entry name" value="Asn/Gln_tRNA_amidoTrase-B-like"/>
</dbReference>
<keyword evidence="13" id="KW-0808">Transferase</keyword>
<reference evidence="13 14" key="1">
    <citation type="submission" date="2020-04" db="EMBL/GenBank/DDBJ databases">
        <title>Gordonia sp. nov. TBRC 11910.</title>
        <authorList>
            <person name="Suriyachadkun C."/>
        </authorList>
    </citation>
    <scope>NUCLEOTIDE SEQUENCE [LARGE SCALE GENOMIC DNA]</scope>
    <source>
        <strain evidence="13 14">TBRC 11910</strain>
    </source>
</reference>
<dbReference type="EC" id="6.3.5.-" evidence="11"/>
<evidence type="ECO:0000256" key="10">
    <source>
        <dbReference type="ARBA" id="ARBA00047913"/>
    </source>
</evidence>
<evidence type="ECO:0000256" key="1">
    <source>
        <dbReference type="ARBA" id="ARBA00005306"/>
    </source>
</evidence>
<dbReference type="SUPFAM" id="SSF89095">
    <property type="entry name" value="GatB/YqeY motif"/>
    <property type="match status" value="1"/>
</dbReference>
<evidence type="ECO:0000259" key="12">
    <source>
        <dbReference type="SMART" id="SM00845"/>
    </source>
</evidence>
<dbReference type="InterPro" id="IPR017958">
    <property type="entry name" value="Gln-tRNA_amidoTrfase_suB_CS"/>
</dbReference>
<evidence type="ECO:0000256" key="7">
    <source>
        <dbReference type="ARBA" id="ARBA00022917"/>
    </source>
</evidence>
<dbReference type="Gene3D" id="1.10.10.410">
    <property type="match status" value="1"/>
</dbReference>
<dbReference type="AlphaFoldDB" id="A0A848KWX3"/>
<dbReference type="Pfam" id="PF02637">
    <property type="entry name" value="GatB_Yqey"/>
    <property type="match status" value="1"/>
</dbReference>
<comment type="similarity">
    <text evidence="1 11">Belongs to the GatB/GatE family. GatB subfamily.</text>
</comment>
<dbReference type="SUPFAM" id="SSF55931">
    <property type="entry name" value="Glutamine synthetase/guanido kinase"/>
    <property type="match status" value="1"/>
</dbReference>
<evidence type="ECO:0000256" key="4">
    <source>
        <dbReference type="ARBA" id="ARBA00022598"/>
    </source>
</evidence>
<dbReference type="EMBL" id="JABBNB010000007">
    <property type="protein sequence ID" value="NMO01365.1"/>
    <property type="molecule type" value="Genomic_DNA"/>
</dbReference>
<evidence type="ECO:0000313" key="13">
    <source>
        <dbReference type="EMBL" id="NMO01365.1"/>
    </source>
</evidence>
<evidence type="ECO:0000256" key="8">
    <source>
        <dbReference type="ARBA" id="ARBA00024799"/>
    </source>
</evidence>
<dbReference type="GO" id="GO:0006412">
    <property type="term" value="P:translation"/>
    <property type="evidence" value="ECO:0007669"/>
    <property type="project" value="UniProtKB-UniRule"/>
</dbReference>
<dbReference type="InterPro" id="IPR017959">
    <property type="entry name" value="Asn/Gln-tRNA_amidoTrfase_suB/E"/>
</dbReference>
<name>A0A848KWX3_9ACTN</name>
<dbReference type="NCBIfam" id="NF004014">
    <property type="entry name" value="PRK05477.1-4"/>
    <property type="match status" value="1"/>
</dbReference>
<evidence type="ECO:0000256" key="6">
    <source>
        <dbReference type="ARBA" id="ARBA00022840"/>
    </source>
</evidence>
<dbReference type="InterPro" id="IPR006075">
    <property type="entry name" value="Asn/Gln-tRNA_Trfase_suB/E_cat"/>
</dbReference>
<evidence type="ECO:0000256" key="9">
    <source>
        <dbReference type="ARBA" id="ARBA00047380"/>
    </source>
</evidence>
<accession>A0A848KWX3</accession>
<dbReference type="GO" id="GO:0005524">
    <property type="term" value="F:ATP binding"/>
    <property type="evidence" value="ECO:0007669"/>
    <property type="project" value="UniProtKB-KW"/>
</dbReference>
<comment type="catalytic activity">
    <reaction evidence="9 11">
        <text>L-aspartyl-tRNA(Asn) + L-glutamine + ATP + H2O = L-asparaginyl-tRNA(Asn) + L-glutamate + ADP + phosphate + 2 H(+)</text>
        <dbReference type="Rhea" id="RHEA:14513"/>
        <dbReference type="Rhea" id="RHEA-COMP:9674"/>
        <dbReference type="Rhea" id="RHEA-COMP:9677"/>
        <dbReference type="ChEBI" id="CHEBI:15377"/>
        <dbReference type="ChEBI" id="CHEBI:15378"/>
        <dbReference type="ChEBI" id="CHEBI:29985"/>
        <dbReference type="ChEBI" id="CHEBI:30616"/>
        <dbReference type="ChEBI" id="CHEBI:43474"/>
        <dbReference type="ChEBI" id="CHEBI:58359"/>
        <dbReference type="ChEBI" id="CHEBI:78515"/>
        <dbReference type="ChEBI" id="CHEBI:78516"/>
        <dbReference type="ChEBI" id="CHEBI:456216"/>
    </reaction>
</comment>
<comment type="subunit">
    <text evidence="2 11">Heterotrimer of A, B and C subunits.</text>
</comment>
<dbReference type="GO" id="GO:0050567">
    <property type="term" value="F:glutaminyl-tRNA synthase (glutamine-hydrolyzing) activity"/>
    <property type="evidence" value="ECO:0007669"/>
    <property type="project" value="UniProtKB-UniRule"/>
</dbReference>
<comment type="catalytic activity">
    <reaction evidence="10 11">
        <text>L-glutamyl-tRNA(Gln) + L-glutamine + ATP + H2O = L-glutaminyl-tRNA(Gln) + L-glutamate + ADP + phosphate + H(+)</text>
        <dbReference type="Rhea" id="RHEA:17521"/>
        <dbReference type="Rhea" id="RHEA-COMP:9681"/>
        <dbReference type="Rhea" id="RHEA-COMP:9684"/>
        <dbReference type="ChEBI" id="CHEBI:15377"/>
        <dbReference type="ChEBI" id="CHEBI:15378"/>
        <dbReference type="ChEBI" id="CHEBI:29985"/>
        <dbReference type="ChEBI" id="CHEBI:30616"/>
        <dbReference type="ChEBI" id="CHEBI:43474"/>
        <dbReference type="ChEBI" id="CHEBI:58359"/>
        <dbReference type="ChEBI" id="CHEBI:78520"/>
        <dbReference type="ChEBI" id="CHEBI:78521"/>
        <dbReference type="ChEBI" id="CHEBI:456216"/>
    </reaction>
</comment>
<dbReference type="NCBIfam" id="TIGR00133">
    <property type="entry name" value="gatB"/>
    <property type="match status" value="1"/>
</dbReference>
<dbReference type="InterPro" id="IPR018027">
    <property type="entry name" value="Asn/Gln_amidotransferase"/>
</dbReference>
<evidence type="ECO:0000256" key="5">
    <source>
        <dbReference type="ARBA" id="ARBA00022741"/>
    </source>
</evidence>
<keyword evidence="7 11" id="KW-0648">Protein biosynthesis</keyword>
<keyword evidence="5 11" id="KW-0547">Nucleotide-binding</keyword>
<keyword evidence="14" id="KW-1185">Reference proteome</keyword>
<sequence length="503" mass="54264">MTAATTDSLLDYDDVIASYDPVLGMEVHVELCTTTKMFCGCPTTFGAEPNTQVCPVCIGLPGSLPVVNAKAIESAIRIGLALNCSIRPSSLFARKNYFYPDQPKNYQISQYDDPIAYEGHLDVVLPDGTPWRVEIERAHMEEDTGKSLHIGGTGRIHGASHSLLDYNRAGVPLVEIVTKPIEGAGERAPEVARAYVTALRDLLKALGVSDVRMDQGSLRCDANVSLMPKGATEFGTRTETKNVNSLKSVEVAVRYEMRRQAAVLRDGGEVIQETRHFAEADGTTSAGRRKETAEDYRYFPEPDLPPVQPDSAWVAELATTLPELPWVRRARIQAEWGVSDEVMRDLVNVGAIDLIIETTEAGAPAEASRSWWVSFLAQQANTRGVELAELAITPAQVAKVIALVDDGKLTNKLAQQVVAGVLDGEGEPEQIVADRGLEVVRDDSALQKAVDEALAANPDIADKIRSGKVAAAGKIVGDVMKATRGQADPARVKELVLASVGVE</sequence>
<feature type="domain" description="Asn/Gln amidotransferase" evidence="12">
    <location>
        <begin position="353"/>
        <end position="500"/>
    </location>
</feature>
<gene>
    <name evidence="11 13" type="primary">gatB</name>
    <name evidence="13" type="ORF">HH308_09075</name>
</gene>
<dbReference type="GO" id="GO:0016740">
    <property type="term" value="F:transferase activity"/>
    <property type="evidence" value="ECO:0007669"/>
    <property type="project" value="UniProtKB-KW"/>
</dbReference>
<dbReference type="GO" id="GO:0070681">
    <property type="term" value="P:glutaminyl-tRNAGln biosynthesis via transamidation"/>
    <property type="evidence" value="ECO:0007669"/>
    <property type="project" value="TreeGrafter"/>
</dbReference>
<dbReference type="PANTHER" id="PTHR11659">
    <property type="entry name" value="GLUTAMYL-TRNA GLN AMIDOTRANSFERASE SUBUNIT B MITOCHONDRIAL AND PROKARYOTIC PET112-RELATED"/>
    <property type="match status" value="1"/>
</dbReference>
<dbReference type="NCBIfam" id="NF004013">
    <property type="entry name" value="PRK05477.1-3"/>
    <property type="match status" value="1"/>
</dbReference>
<dbReference type="HAMAP" id="MF_00121">
    <property type="entry name" value="GatB"/>
    <property type="match status" value="1"/>
</dbReference>
<protein>
    <recommendedName>
        <fullName evidence="3 11">Aspartyl/glutamyl-tRNA(Asn/Gln) amidotransferase subunit B</fullName>
        <shortName evidence="11">Asp/Glu-ADT subunit B</shortName>
        <ecNumber evidence="11">6.3.5.-</ecNumber>
    </recommendedName>
</protein>
<dbReference type="InterPro" id="IPR014746">
    <property type="entry name" value="Gln_synth/guanido_kin_cat_dom"/>
</dbReference>
<evidence type="ECO:0000256" key="3">
    <source>
        <dbReference type="ARBA" id="ARBA00016923"/>
    </source>
</evidence>
<dbReference type="RefSeq" id="WP_170193859.1">
    <property type="nucleotide sequence ID" value="NZ_JABBNB010000007.1"/>
</dbReference>
<dbReference type="Pfam" id="PF02934">
    <property type="entry name" value="GatB_N"/>
    <property type="match status" value="1"/>
</dbReference>
<dbReference type="FunFam" id="1.10.10.410:FF:000002">
    <property type="entry name" value="Aspartyl/glutamyl-tRNA(Asn/Gln) amidotransferase subunit B"/>
    <property type="match status" value="1"/>
</dbReference>
<evidence type="ECO:0000256" key="11">
    <source>
        <dbReference type="HAMAP-Rule" id="MF_00121"/>
    </source>
</evidence>
<comment type="caution">
    <text evidence="13">The sequence shown here is derived from an EMBL/GenBank/DDBJ whole genome shotgun (WGS) entry which is preliminary data.</text>
</comment>
<evidence type="ECO:0000256" key="2">
    <source>
        <dbReference type="ARBA" id="ARBA00011123"/>
    </source>
</evidence>
<dbReference type="InterPro" id="IPR023168">
    <property type="entry name" value="GatB_Yqey_C_2"/>
</dbReference>
<dbReference type="Proteomes" id="UP000550729">
    <property type="component" value="Unassembled WGS sequence"/>
</dbReference>
<organism evidence="13 14">
    <name type="scientific">Gordonia asplenii</name>
    <dbReference type="NCBI Taxonomy" id="2725283"/>
    <lineage>
        <taxon>Bacteria</taxon>
        <taxon>Bacillati</taxon>
        <taxon>Actinomycetota</taxon>
        <taxon>Actinomycetes</taxon>
        <taxon>Mycobacteriales</taxon>
        <taxon>Gordoniaceae</taxon>
        <taxon>Gordonia</taxon>
    </lineage>
</organism>
<dbReference type="NCBIfam" id="NF004012">
    <property type="entry name" value="PRK05477.1-2"/>
    <property type="match status" value="1"/>
</dbReference>
<comment type="function">
    <text evidence="8 11">Allows the formation of correctly charged Asn-tRNA(Asn) or Gln-tRNA(Gln) through the transamidation of misacylated Asp-tRNA(Asn) or Glu-tRNA(Gln) in organisms which lack either or both of asparaginyl-tRNA or glutaminyl-tRNA synthetases. The reaction takes place in the presence of glutamine and ATP through an activated phospho-Asp-tRNA(Asn) or phospho-Glu-tRNA(Gln).</text>
</comment>
<dbReference type="PROSITE" id="PS01234">
    <property type="entry name" value="GATB"/>
    <property type="match status" value="1"/>
</dbReference>
<dbReference type="PANTHER" id="PTHR11659:SF0">
    <property type="entry name" value="GLUTAMYL-TRNA(GLN) AMIDOTRANSFERASE SUBUNIT B, MITOCHONDRIAL"/>
    <property type="match status" value="1"/>
</dbReference>
<dbReference type="InterPro" id="IPR004413">
    <property type="entry name" value="GatB"/>
</dbReference>
<keyword evidence="4 11" id="KW-0436">Ligase</keyword>
<dbReference type="SMART" id="SM00845">
    <property type="entry name" value="GatB_Yqey"/>
    <property type="match status" value="1"/>
</dbReference>